<dbReference type="PANTHER" id="PTHR19229">
    <property type="entry name" value="ATP-BINDING CASSETTE TRANSPORTER SUBFAMILY A ABCA"/>
    <property type="match status" value="1"/>
</dbReference>
<feature type="transmembrane region" description="Helical" evidence="11">
    <location>
        <begin position="388"/>
        <end position="407"/>
    </location>
</feature>
<feature type="transmembrane region" description="Helical" evidence="11">
    <location>
        <begin position="1438"/>
        <end position="1458"/>
    </location>
</feature>
<feature type="transmembrane region" description="Helical" evidence="11">
    <location>
        <begin position="1511"/>
        <end position="1533"/>
    </location>
</feature>
<dbReference type="GO" id="GO:0005319">
    <property type="term" value="F:lipid transporter activity"/>
    <property type="evidence" value="ECO:0007669"/>
    <property type="project" value="TreeGrafter"/>
</dbReference>
<feature type="compositionally biased region" description="Acidic residues" evidence="10">
    <location>
        <begin position="42"/>
        <end position="61"/>
    </location>
</feature>
<feature type="transmembrane region" description="Helical" evidence="11">
    <location>
        <begin position="909"/>
        <end position="930"/>
    </location>
</feature>
<evidence type="ECO:0000256" key="3">
    <source>
        <dbReference type="ARBA" id="ARBA00022448"/>
    </source>
</evidence>
<feature type="domain" description="ABC transporter" evidence="12">
    <location>
        <begin position="1615"/>
        <end position="1857"/>
    </location>
</feature>
<evidence type="ECO:0000313" key="14">
    <source>
        <dbReference type="Proteomes" id="UP001165082"/>
    </source>
</evidence>
<comment type="subcellular location">
    <subcellularLocation>
        <location evidence="1">Membrane</location>
        <topology evidence="1">Multi-pass membrane protein</topology>
    </subcellularLocation>
</comment>
<comment type="similarity">
    <text evidence="2">Belongs to the ABC transporter superfamily. ABCA family.</text>
</comment>
<dbReference type="InterPro" id="IPR003439">
    <property type="entry name" value="ABC_transporter-like_ATP-bd"/>
</dbReference>
<dbReference type="Gene3D" id="3.40.50.300">
    <property type="entry name" value="P-loop containing nucleotide triphosphate hydrolases"/>
    <property type="match status" value="2"/>
</dbReference>
<dbReference type="InterPro" id="IPR013525">
    <property type="entry name" value="ABC2_TM"/>
</dbReference>
<dbReference type="GO" id="GO:0016887">
    <property type="term" value="F:ATP hydrolysis activity"/>
    <property type="evidence" value="ECO:0007669"/>
    <property type="project" value="InterPro"/>
</dbReference>
<gene>
    <name evidence="13" type="ORF">TrRE_jg7392</name>
</gene>
<dbReference type="SMART" id="SM00382">
    <property type="entry name" value="AAA"/>
    <property type="match status" value="2"/>
</dbReference>
<name>A0A9W7F450_9STRA</name>
<feature type="transmembrane region" description="Helical" evidence="11">
    <location>
        <begin position="1364"/>
        <end position="1390"/>
    </location>
</feature>
<dbReference type="InterPro" id="IPR017871">
    <property type="entry name" value="ABC_transporter-like_CS"/>
</dbReference>
<proteinExistence type="inferred from homology"/>
<dbReference type="OrthoDB" id="10255969at2759"/>
<keyword evidence="5" id="KW-0677">Repeat</keyword>
<organism evidence="13 14">
    <name type="scientific">Triparma retinervis</name>
    <dbReference type="NCBI Taxonomy" id="2557542"/>
    <lineage>
        <taxon>Eukaryota</taxon>
        <taxon>Sar</taxon>
        <taxon>Stramenopiles</taxon>
        <taxon>Ochrophyta</taxon>
        <taxon>Bolidophyceae</taxon>
        <taxon>Parmales</taxon>
        <taxon>Triparmaceae</taxon>
        <taxon>Triparma</taxon>
    </lineage>
</organism>
<keyword evidence="7" id="KW-0067">ATP-binding</keyword>
<keyword evidence="9 11" id="KW-0472">Membrane</keyword>
<accession>A0A9W7F450</accession>
<keyword evidence="14" id="KW-1185">Reference proteome</keyword>
<dbReference type="GO" id="GO:0005524">
    <property type="term" value="F:ATP binding"/>
    <property type="evidence" value="ECO:0007669"/>
    <property type="project" value="UniProtKB-KW"/>
</dbReference>
<feature type="transmembrane region" description="Helical" evidence="11">
    <location>
        <begin position="419"/>
        <end position="436"/>
    </location>
</feature>
<dbReference type="SUPFAM" id="SSF52540">
    <property type="entry name" value="P-loop containing nucleoside triphosphate hydrolases"/>
    <property type="match status" value="2"/>
</dbReference>
<keyword evidence="4 11" id="KW-0812">Transmembrane</keyword>
<feature type="transmembrane region" description="Helical" evidence="11">
    <location>
        <begin position="325"/>
        <end position="347"/>
    </location>
</feature>
<evidence type="ECO:0000256" key="4">
    <source>
        <dbReference type="ARBA" id="ARBA00022692"/>
    </source>
</evidence>
<keyword evidence="6" id="KW-0547">Nucleotide-binding</keyword>
<evidence type="ECO:0000256" key="5">
    <source>
        <dbReference type="ARBA" id="ARBA00022737"/>
    </source>
</evidence>
<dbReference type="GO" id="GO:0016020">
    <property type="term" value="C:membrane"/>
    <property type="evidence" value="ECO:0007669"/>
    <property type="project" value="UniProtKB-SubCell"/>
</dbReference>
<evidence type="ECO:0000256" key="6">
    <source>
        <dbReference type="ARBA" id="ARBA00022741"/>
    </source>
</evidence>
<dbReference type="PANTHER" id="PTHR19229:SF36">
    <property type="entry name" value="ATP-BINDING CASSETTE SUB-FAMILY A MEMBER 2"/>
    <property type="match status" value="1"/>
</dbReference>
<evidence type="ECO:0000256" key="10">
    <source>
        <dbReference type="SAM" id="MobiDB-lite"/>
    </source>
</evidence>
<evidence type="ECO:0000256" key="9">
    <source>
        <dbReference type="ARBA" id="ARBA00023136"/>
    </source>
</evidence>
<reference evidence="13" key="1">
    <citation type="submission" date="2022-07" db="EMBL/GenBank/DDBJ databases">
        <title>Genome analysis of Parmales, a sister group of diatoms, reveals the evolutionary specialization of diatoms from phago-mixotrophs to photoautotrophs.</title>
        <authorList>
            <person name="Ban H."/>
            <person name="Sato S."/>
            <person name="Yoshikawa S."/>
            <person name="Kazumasa Y."/>
            <person name="Nakamura Y."/>
            <person name="Ichinomiya M."/>
            <person name="Saitoh K."/>
            <person name="Sato N."/>
            <person name="Blanc-Mathieu R."/>
            <person name="Endo H."/>
            <person name="Kuwata A."/>
            <person name="Ogata H."/>
        </authorList>
    </citation>
    <scope>NUCLEOTIDE SEQUENCE</scope>
</reference>
<feature type="domain" description="ABC transporter" evidence="12">
    <location>
        <begin position="538"/>
        <end position="767"/>
    </location>
</feature>
<feature type="transmembrane region" description="Helical" evidence="11">
    <location>
        <begin position="1402"/>
        <end position="1426"/>
    </location>
</feature>
<comment type="caution">
    <text evidence="13">The sequence shown here is derived from an EMBL/GenBank/DDBJ whole genome shotgun (WGS) entry which is preliminary data.</text>
</comment>
<feature type="transmembrane region" description="Helical" evidence="11">
    <location>
        <begin position="359"/>
        <end position="382"/>
    </location>
</feature>
<evidence type="ECO:0000259" key="12">
    <source>
        <dbReference type="PROSITE" id="PS50893"/>
    </source>
</evidence>
<dbReference type="Pfam" id="PF12698">
    <property type="entry name" value="ABC2_membrane_3"/>
    <property type="match status" value="2"/>
</dbReference>
<keyword evidence="8 11" id="KW-1133">Transmembrane helix</keyword>
<protein>
    <recommendedName>
        <fullName evidence="12">ABC transporter domain-containing protein</fullName>
    </recommendedName>
</protein>
<dbReference type="PROSITE" id="PS00211">
    <property type="entry name" value="ABC_TRANSPORTER_1"/>
    <property type="match status" value="2"/>
</dbReference>
<feature type="non-terminal residue" evidence="13">
    <location>
        <position position="1"/>
    </location>
</feature>
<feature type="transmembrane region" description="Helical" evidence="11">
    <location>
        <begin position="1318"/>
        <end position="1343"/>
    </location>
</feature>
<keyword evidence="3" id="KW-0813">Transport</keyword>
<feature type="transmembrane region" description="Helical" evidence="11">
    <location>
        <begin position="273"/>
        <end position="293"/>
    </location>
</feature>
<dbReference type="EMBL" id="BRXZ01000005">
    <property type="protein sequence ID" value="GMI02860.1"/>
    <property type="molecule type" value="Genomic_DNA"/>
</dbReference>
<feature type="transmembrane region" description="Helical" evidence="11">
    <location>
        <begin position="456"/>
        <end position="479"/>
    </location>
</feature>
<sequence>VDEYGDVGPLTRSCLSGLDASSIGPDCQTSLLYWSVEREQNNGDDDEKEEEEDGDGNDNDDEGGRGDEILDLRSDFNKYLRSPIPTPTFDQYISVGNILTSSFDDATYNELLNNNEYGREWGNLFTLGTVHIVPDGELTEKFIDYMNSTYPTFSSLTSRVHPNDESAIDYINDHLNERAFAVINLGADTFDPTDIDFTIRMNYTTLPNTNWVSRYISLGLNRRYQRYYLSGFMTIQRTLADFAFELSGCEGAELPSPSELYAMPMPTAEYDQNIFYTAVGYLLGLAISMGFLYPMSRLVKGVVEEKELRIKETMLILGVSPVVHWLSWVITAYISFTIIAVMVSWVITNSFLPLTSPHLLFMYIWLFCASVIGFSFFVAAFFSRAKLAAVIGPVALFASLMPRWIFYGSNRYEAQESKVFASLLPCTAFAFGADILSDYEYAEVGVQDWNLNVGDYSFQTCLNMMAFDAVFYFVLAWYVEQVMPKQFGVRRPVLFLFYPSYWRSFFPNSHLGYGSLGSEEVGAGENEEAVAAGMEARVVIKSLVKQYAGAERRAVDELSLSMYENQITCLLGHNGAGKTTTISVLTGLYPPTSGDCNIYGNLISTDLLAVRQSMGICPQHNVLFHELTVREHIRFFNNIKGKSPTEAQIKQAASDVGLADKLSTLSSGLSGGMKRKLSVANALCGDPKFLLLDEPTSGMDPFSRRATWELLRKTKQGRVTLLTTHFMDEADILADRIAIMKTGKLQCVGSSTFLKKKFGISASPGAPKLNLAALRSLENNTPSDAATVNIDDMSEISLRDSESETSSVSSTPRNSGRALLREKRTSSSSAAAALARKLSNAASTAFSPSKVADEDTESGIELSALGEYEAAVKRQAANMSSPIQPASFSEQVSILFRKRLNVQRRDMKASFFTLALPALLVGLVLLILTVEVPLAGPPLPLSSDLYTYTNSRKFKKEASTQIITGGGAHGDPMDARAAYDAMVGVSEAIDNDRIDWEFDPMIRTSTEMSMELLESYGGDHDTRFGSYIFNDSIPLTITIDWPLIVYNLKENNWFPEDDGGSLPFGGDLSVYLELVLDKDSSGNFFFSFDTNQLGNALDDLGVNLTQPYNTTELVESAESAVRDLLNATNNTDTDIQTQVEELIIDAAIEDFINSFSKDNKTITIQEIVDQLAEAGGGDADDLADTPGWYTVKMKTVEVNAETREVSITDLVIIVGGGNGGGGDDATVYDIGDISFVLPLDWRTILIDLLPTTFSRQETFVNNTHSIIHNSSSYHAVPSFAQSLYESVYNQCLEQPAKFSLTNHPLPITVTQALEIKTVLSLFASLFILIPYCYIPAAFVVFVVREKSCKSKHLQLVSGVSIEAFWISTFLFDIFLYFLLTLLIMLCFSIYGSASAQVFVGSWDAFLCTFLITFLYGTSSLPYAYFLSRNFDNHTTAQISVMGIFFITGFVFVNSYFIMSALEETRDLAATLVHVFRFFPPYHVGEALINLSSSFYLRTILGYNVHPFDYEVAGFSLLAMLGLTFVYAAIVLLIEVSEFGGGGGIVGTTLRSIGRFISDVKLKLNGVRKVNGRLIADDGLDDTNMGGGGLEEDIDVARERAFVDGDFENLKSESSIVIKDLWKVYPPTVGGLCCGNPKRAVRGMTAHVKKGEIFGLLGVNGAGKTTTLGILTGETTATSGESFVAGYNVGDGGEGLKLARQKIGFCPQADPLLELMTCRETLRMFAKLRGIEGGEIEGMIEKLMMALGLGLHKDKVAGALSGGNKRKLSVGVALIGDPEVLFIDEASSGMDPVARRKMWDLLSHLANNRSVVLTTHSMEEAEALCNNIVIMVSGRMRCLGSPQHLKTRFVDGLNIDVTCDFEASEDDISRVERYMQGSLPVKLEEKHGRFLRYSLSYGENRGDVGGLGKTFDILQRAKEQDGLRILDYSIAQYSLESVFINLASQGDGAVVGGGKGNLGGGGGGGGLDGFTDTL</sequence>
<dbReference type="GO" id="GO:0140359">
    <property type="term" value="F:ABC-type transporter activity"/>
    <property type="evidence" value="ECO:0007669"/>
    <property type="project" value="InterPro"/>
</dbReference>
<feature type="region of interest" description="Disordered" evidence="10">
    <location>
        <begin position="797"/>
        <end position="824"/>
    </location>
</feature>
<evidence type="ECO:0000256" key="11">
    <source>
        <dbReference type="SAM" id="Phobius"/>
    </source>
</evidence>
<dbReference type="Pfam" id="PF00005">
    <property type="entry name" value="ABC_tran"/>
    <property type="match status" value="2"/>
</dbReference>
<feature type="region of interest" description="Disordered" evidence="10">
    <location>
        <begin position="34"/>
        <end position="68"/>
    </location>
</feature>
<evidence type="ECO:0000256" key="8">
    <source>
        <dbReference type="ARBA" id="ARBA00022989"/>
    </source>
</evidence>
<dbReference type="FunFam" id="3.40.50.300:FF:000335">
    <property type="entry name" value="ATP binding cassette subfamily A member 5"/>
    <property type="match status" value="1"/>
</dbReference>
<dbReference type="FunFam" id="3.40.50.300:FF:000298">
    <property type="entry name" value="ATP-binding cassette sub-family A member 12"/>
    <property type="match status" value="1"/>
</dbReference>
<dbReference type="Proteomes" id="UP001165082">
    <property type="component" value="Unassembled WGS sequence"/>
</dbReference>
<evidence type="ECO:0000256" key="2">
    <source>
        <dbReference type="ARBA" id="ARBA00008869"/>
    </source>
</evidence>
<evidence type="ECO:0000313" key="13">
    <source>
        <dbReference type="EMBL" id="GMI02860.1"/>
    </source>
</evidence>
<dbReference type="InterPro" id="IPR026082">
    <property type="entry name" value="ABCA"/>
</dbReference>
<dbReference type="CDD" id="cd03263">
    <property type="entry name" value="ABC_subfamily_A"/>
    <property type="match status" value="2"/>
</dbReference>
<dbReference type="InterPro" id="IPR003593">
    <property type="entry name" value="AAA+_ATPase"/>
</dbReference>
<dbReference type="PROSITE" id="PS50893">
    <property type="entry name" value="ABC_TRANSPORTER_2"/>
    <property type="match status" value="2"/>
</dbReference>
<evidence type="ECO:0000256" key="7">
    <source>
        <dbReference type="ARBA" id="ARBA00022840"/>
    </source>
</evidence>
<dbReference type="InterPro" id="IPR027417">
    <property type="entry name" value="P-loop_NTPase"/>
</dbReference>
<evidence type="ECO:0000256" key="1">
    <source>
        <dbReference type="ARBA" id="ARBA00004141"/>
    </source>
</evidence>